<dbReference type="AlphaFoldDB" id="A0A2A9MD07"/>
<feature type="region of interest" description="Disordered" evidence="1">
    <location>
        <begin position="83"/>
        <end position="106"/>
    </location>
</feature>
<feature type="compositionally biased region" description="Basic and acidic residues" evidence="1">
    <location>
        <begin position="150"/>
        <end position="159"/>
    </location>
</feature>
<keyword evidence="3" id="KW-1185">Reference proteome</keyword>
<evidence type="ECO:0000313" key="2">
    <source>
        <dbReference type="EMBL" id="PFH35875.1"/>
    </source>
</evidence>
<feature type="compositionally biased region" description="Basic and acidic residues" evidence="1">
    <location>
        <begin position="83"/>
        <end position="98"/>
    </location>
</feature>
<dbReference type="KEGG" id="bbes:BESB_055260"/>
<dbReference type="EMBL" id="NWUJ01000004">
    <property type="protein sequence ID" value="PFH35875.1"/>
    <property type="molecule type" value="Genomic_DNA"/>
</dbReference>
<dbReference type="GeneID" id="40310455"/>
<dbReference type="VEuPathDB" id="ToxoDB:BESB_055260"/>
<feature type="compositionally biased region" description="Basic and acidic residues" evidence="1">
    <location>
        <begin position="130"/>
        <end position="142"/>
    </location>
</feature>
<sequence>MTSSPALLGRVRPRLVAGTALLILGVAQRACAYRVVQRADNRLEYETDGKRFVQNESTSFHHAPEVPPLETVEESTAFHLAEEPTHTDHEEEAMAAHQEDEDVGGGRYEDQAELVHADGDATDHGEEEAAAAHETEEARSDLKEEEAETDHEKEAAPSDHEEEQAETDHEDGATIPHAGAGKGLEGIEESGTERPSTALESGISPAGLPPVFCHNFQSDHANALQGLSIQTSGNGSG</sequence>
<accession>A0A2A9MD07</accession>
<feature type="region of interest" description="Disordered" evidence="1">
    <location>
        <begin position="120"/>
        <end position="211"/>
    </location>
</feature>
<protein>
    <submittedName>
        <fullName evidence="2">Uncharacterized protein</fullName>
    </submittedName>
</protein>
<dbReference type="Proteomes" id="UP000224006">
    <property type="component" value="Chromosome IV"/>
</dbReference>
<comment type="caution">
    <text evidence="2">The sequence shown here is derived from an EMBL/GenBank/DDBJ whole genome shotgun (WGS) entry which is preliminary data.</text>
</comment>
<proteinExistence type="predicted"/>
<reference evidence="2 3" key="1">
    <citation type="submission" date="2017-09" db="EMBL/GenBank/DDBJ databases">
        <title>Genome sequencing of Besnoitia besnoiti strain Bb-Ger1.</title>
        <authorList>
            <person name="Schares G."/>
            <person name="Venepally P."/>
            <person name="Lorenzi H.A."/>
        </authorList>
    </citation>
    <scope>NUCLEOTIDE SEQUENCE [LARGE SCALE GENOMIC DNA]</scope>
    <source>
        <strain evidence="2 3">Bb-Ger1</strain>
    </source>
</reference>
<gene>
    <name evidence="2" type="ORF">BESB_055260</name>
</gene>
<name>A0A2A9MD07_BESBE</name>
<organism evidence="2 3">
    <name type="scientific">Besnoitia besnoiti</name>
    <name type="common">Apicomplexan protozoan</name>
    <dbReference type="NCBI Taxonomy" id="94643"/>
    <lineage>
        <taxon>Eukaryota</taxon>
        <taxon>Sar</taxon>
        <taxon>Alveolata</taxon>
        <taxon>Apicomplexa</taxon>
        <taxon>Conoidasida</taxon>
        <taxon>Coccidia</taxon>
        <taxon>Eucoccidiorida</taxon>
        <taxon>Eimeriorina</taxon>
        <taxon>Sarcocystidae</taxon>
        <taxon>Besnoitia</taxon>
    </lineage>
</organism>
<evidence type="ECO:0000256" key="1">
    <source>
        <dbReference type="SAM" id="MobiDB-lite"/>
    </source>
</evidence>
<evidence type="ECO:0000313" key="3">
    <source>
        <dbReference type="Proteomes" id="UP000224006"/>
    </source>
</evidence>
<dbReference type="RefSeq" id="XP_029219884.1">
    <property type="nucleotide sequence ID" value="XM_029363961.1"/>
</dbReference>